<dbReference type="GO" id="GO:0016874">
    <property type="term" value="F:ligase activity"/>
    <property type="evidence" value="ECO:0007669"/>
    <property type="project" value="UniProtKB-KW"/>
</dbReference>
<dbReference type="PANTHER" id="PTHR43679:SF2">
    <property type="entry name" value="OCTANOYL-[GCVH]:PROTEIN N-OCTANOYLTRANSFERASE"/>
    <property type="match status" value="1"/>
</dbReference>
<organism evidence="2 3">
    <name type="scientific">Parapusillimonas granuli</name>
    <dbReference type="NCBI Taxonomy" id="380911"/>
    <lineage>
        <taxon>Bacteria</taxon>
        <taxon>Pseudomonadati</taxon>
        <taxon>Pseudomonadota</taxon>
        <taxon>Betaproteobacteria</taxon>
        <taxon>Burkholderiales</taxon>
        <taxon>Alcaligenaceae</taxon>
        <taxon>Parapusillimonas</taxon>
    </lineage>
</organism>
<dbReference type="InterPro" id="IPR050664">
    <property type="entry name" value="Octanoyltrans_LipM/LipL"/>
</dbReference>
<keyword evidence="2" id="KW-0436">Ligase</keyword>
<proteinExistence type="predicted"/>
<dbReference type="Pfam" id="PF21948">
    <property type="entry name" value="LplA-B_cat"/>
    <property type="match status" value="1"/>
</dbReference>
<dbReference type="PANTHER" id="PTHR43679">
    <property type="entry name" value="OCTANOYLTRANSFERASE LIPM-RELATED"/>
    <property type="match status" value="1"/>
</dbReference>
<dbReference type="InterPro" id="IPR045864">
    <property type="entry name" value="aa-tRNA-synth_II/BPL/LPL"/>
</dbReference>
<evidence type="ECO:0000259" key="1">
    <source>
        <dbReference type="PROSITE" id="PS51733"/>
    </source>
</evidence>
<gene>
    <name evidence="2" type="ORF">H0A72_02960</name>
</gene>
<name>A0A853FUJ8_9BURK</name>
<evidence type="ECO:0000313" key="3">
    <source>
        <dbReference type="Proteomes" id="UP000559809"/>
    </source>
</evidence>
<feature type="domain" description="BPL/LPL catalytic" evidence="1">
    <location>
        <begin position="26"/>
        <end position="234"/>
    </location>
</feature>
<dbReference type="Gene3D" id="3.30.930.10">
    <property type="entry name" value="Bira Bifunctional Protein, Domain 2"/>
    <property type="match status" value="1"/>
</dbReference>
<dbReference type="EMBL" id="JACCEM010000002">
    <property type="protein sequence ID" value="NYT48263.1"/>
    <property type="molecule type" value="Genomic_DNA"/>
</dbReference>
<accession>A0A853FUJ8</accession>
<dbReference type="PROSITE" id="PS51733">
    <property type="entry name" value="BPL_LPL_CATALYTIC"/>
    <property type="match status" value="1"/>
</dbReference>
<dbReference type="RefSeq" id="WP_180153584.1">
    <property type="nucleotide sequence ID" value="NZ_JACCEM010000002.1"/>
</dbReference>
<dbReference type="AlphaFoldDB" id="A0A853FUJ8"/>
<dbReference type="InterPro" id="IPR004143">
    <property type="entry name" value="BPL_LPL_catalytic"/>
</dbReference>
<dbReference type="Proteomes" id="UP000559809">
    <property type="component" value="Unassembled WGS sequence"/>
</dbReference>
<evidence type="ECO:0000313" key="2">
    <source>
        <dbReference type="EMBL" id="NYT48263.1"/>
    </source>
</evidence>
<keyword evidence="3" id="KW-1185">Reference proteome</keyword>
<comment type="caution">
    <text evidence="2">The sequence shown here is derived from an EMBL/GenBank/DDBJ whole genome shotgun (WGS) entry which is preliminary data.</text>
</comment>
<reference evidence="2 3" key="1">
    <citation type="submission" date="2020-07" db="EMBL/GenBank/DDBJ databases">
        <title>Taxonomic revisions and descriptions of new bacterial species based on genomic comparisons in the high-G+C-content subgroup of the family Alcaligenaceae.</title>
        <authorList>
            <person name="Szabo A."/>
            <person name="Felfoldi T."/>
        </authorList>
    </citation>
    <scope>NUCLEOTIDE SEQUENCE [LARGE SCALE GENOMIC DNA]</scope>
    <source>
        <strain evidence="2 3">LMG 24012</strain>
    </source>
</reference>
<protein>
    <submittedName>
        <fullName evidence="2">Lipoate--protein ligase family protein</fullName>
    </submittedName>
</protein>
<dbReference type="SUPFAM" id="SSF55681">
    <property type="entry name" value="Class II aaRS and biotin synthetases"/>
    <property type="match status" value="1"/>
</dbReference>
<sequence>MFAVVEPGSAQGLSPQFDETLIELAAAGRPAACIWEAGQGLVVPRGYARHEGFAAACERFAQAGWPVSVRQSGGGIVPQGPGIVNFSLARGVSGKPLDHSTPAYALICRLIGQALEEFGIAAHAQAVEGSFCDGRYNLAVGSGPQARKIAGTAQLWRRRPLPGGGFQEVGLVHALILVHTDVAVAGAMANAFEEALGTSRRYLAERTVSAHTLCREGDGAALVRGLKAALARLAAGCRME</sequence>